<dbReference type="PANTHER" id="PTHR43298">
    <property type="entry name" value="MULTIDRUG RESISTANCE PROTEIN NORM-RELATED"/>
    <property type="match status" value="1"/>
</dbReference>
<gene>
    <name evidence="11" type="ORF">prwr041_04920</name>
</gene>
<dbReference type="EMBL" id="AP024484">
    <property type="protein sequence ID" value="BCS84599.1"/>
    <property type="molecule type" value="Genomic_DNA"/>
</dbReference>
<protein>
    <recommendedName>
        <fullName evidence="9">Multidrug-efflux transporter</fullName>
    </recommendedName>
</protein>
<feature type="transmembrane region" description="Helical" evidence="10">
    <location>
        <begin position="352"/>
        <end position="369"/>
    </location>
</feature>
<evidence type="ECO:0000256" key="8">
    <source>
        <dbReference type="ARBA" id="ARBA00023136"/>
    </source>
</evidence>
<keyword evidence="6 10" id="KW-1133">Transmembrane helix</keyword>
<feature type="transmembrane region" description="Helical" evidence="10">
    <location>
        <begin position="95"/>
        <end position="116"/>
    </location>
</feature>
<dbReference type="Pfam" id="PF01554">
    <property type="entry name" value="MatE"/>
    <property type="match status" value="2"/>
</dbReference>
<dbReference type="InterPro" id="IPR050222">
    <property type="entry name" value="MATE_MdtK"/>
</dbReference>
<dbReference type="InterPro" id="IPR048279">
    <property type="entry name" value="MdtK-like"/>
</dbReference>
<evidence type="ECO:0000256" key="6">
    <source>
        <dbReference type="ARBA" id="ARBA00022989"/>
    </source>
</evidence>
<dbReference type="CDD" id="cd13131">
    <property type="entry name" value="MATE_NorM_like"/>
    <property type="match status" value="1"/>
</dbReference>
<reference evidence="11 12" key="1">
    <citation type="journal article" date="2022" name="Int. J. Syst. Evol. Microbiol.">
        <title>Prevotella herbatica sp. nov., a plant polysaccharide-decomposing anaerobic bacterium isolated from a methanogenic reactor.</title>
        <authorList>
            <person name="Uek A."/>
            <person name="Tonouchi A."/>
            <person name="Kaku N."/>
            <person name="Ueki K."/>
        </authorList>
    </citation>
    <scope>NUCLEOTIDE SEQUENCE [LARGE SCALE GENOMIC DNA]</scope>
    <source>
        <strain evidence="11 12">WR041</strain>
    </source>
</reference>
<feature type="transmembrane region" description="Helical" evidence="10">
    <location>
        <begin position="161"/>
        <end position="181"/>
    </location>
</feature>
<evidence type="ECO:0000256" key="3">
    <source>
        <dbReference type="ARBA" id="ARBA00022449"/>
    </source>
</evidence>
<feature type="transmembrane region" description="Helical" evidence="10">
    <location>
        <begin position="323"/>
        <end position="346"/>
    </location>
</feature>
<evidence type="ECO:0000256" key="1">
    <source>
        <dbReference type="ARBA" id="ARBA00004651"/>
    </source>
</evidence>
<feature type="transmembrane region" description="Helical" evidence="10">
    <location>
        <begin position="193"/>
        <end position="215"/>
    </location>
</feature>
<evidence type="ECO:0000313" key="12">
    <source>
        <dbReference type="Proteomes" id="UP001319045"/>
    </source>
</evidence>
<proteinExistence type="predicted"/>
<keyword evidence="12" id="KW-1185">Reference proteome</keyword>
<feature type="transmembrane region" description="Helical" evidence="10">
    <location>
        <begin position="285"/>
        <end position="302"/>
    </location>
</feature>
<accession>A0ABN6EFC3</accession>
<evidence type="ECO:0000256" key="9">
    <source>
        <dbReference type="ARBA" id="ARBA00031636"/>
    </source>
</evidence>
<comment type="subcellular location">
    <subcellularLocation>
        <location evidence="1">Cell membrane</location>
        <topology evidence="1">Multi-pass membrane protein</topology>
    </subcellularLocation>
</comment>
<keyword evidence="5 10" id="KW-0812">Transmembrane</keyword>
<feature type="transmembrane region" description="Helical" evidence="10">
    <location>
        <begin position="128"/>
        <end position="149"/>
    </location>
</feature>
<evidence type="ECO:0000256" key="5">
    <source>
        <dbReference type="ARBA" id="ARBA00022692"/>
    </source>
</evidence>
<evidence type="ECO:0000256" key="2">
    <source>
        <dbReference type="ARBA" id="ARBA00022448"/>
    </source>
</evidence>
<name>A0ABN6EFC3_9BACT</name>
<keyword evidence="8 10" id="KW-0472">Membrane</keyword>
<feature type="transmembrane region" description="Helical" evidence="10">
    <location>
        <begin position="12"/>
        <end position="33"/>
    </location>
</feature>
<evidence type="ECO:0000313" key="11">
    <source>
        <dbReference type="EMBL" id="BCS84599.1"/>
    </source>
</evidence>
<dbReference type="PIRSF" id="PIRSF006603">
    <property type="entry name" value="DinF"/>
    <property type="match status" value="1"/>
</dbReference>
<evidence type="ECO:0000256" key="4">
    <source>
        <dbReference type="ARBA" id="ARBA00022475"/>
    </source>
</evidence>
<feature type="transmembrane region" description="Helical" evidence="10">
    <location>
        <begin position="256"/>
        <end position="279"/>
    </location>
</feature>
<evidence type="ECO:0000256" key="7">
    <source>
        <dbReference type="ARBA" id="ARBA00023065"/>
    </source>
</evidence>
<dbReference type="Proteomes" id="UP001319045">
    <property type="component" value="Chromosome"/>
</dbReference>
<dbReference type="RefSeq" id="WP_207154763.1">
    <property type="nucleotide sequence ID" value="NZ_AP024484.1"/>
</dbReference>
<feature type="transmembrane region" description="Helical" evidence="10">
    <location>
        <begin position="389"/>
        <end position="411"/>
    </location>
</feature>
<keyword evidence="7" id="KW-0406">Ion transport</keyword>
<feature type="transmembrane region" description="Helical" evidence="10">
    <location>
        <begin position="53"/>
        <end position="75"/>
    </location>
</feature>
<dbReference type="NCBIfam" id="TIGR00797">
    <property type="entry name" value="matE"/>
    <property type="match status" value="1"/>
</dbReference>
<keyword evidence="3" id="KW-0050">Antiport</keyword>
<keyword evidence="2" id="KW-0813">Transport</keyword>
<dbReference type="InterPro" id="IPR002528">
    <property type="entry name" value="MATE_fam"/>
</dbReference>
<feature type="transmembrane region" description="Helical" evidence="10">
    <location>
        <begin position="417"/>
        <end position="437"/>
    </location>
</feature>
<dbReference type="PANTHER" id="PTHR43298:SF2">
    <property type="entry name" value="FMN_FAD EXPORTER YEEO-RELATED"/>
    <property type="match status" value="1"/>
</dbReference>
<keyword evidence="4" id="KW-1003">Cell membrane</keyword>
<organism evidence="11 12">
    <name type="scientific">Prevotella herbatica</name>
    <dbReference type="NCBI Taxonomy" id="2801997"/>
    <lineage>
        <taxon>Bacteria</taxon>
        <taxon>Pseudomonadati</taxon>
        <taxon>Bacteroidota</taxon>
        <taxon>Bacteroidia</taxon>
        <taxon>Bacteroidales</taxon>
        <taxon>Prevotellaceae</taxon>
        <taxon>Prevotella</taxon>
    </lineage>
</organism>
<sequence length="449" mass="49639">MNSYKKYTVQYPLLVKLGVPIIIGQLGTIVLGFSDTLMIGHHSIQELAAASFVTNMFTLALLFGLGFSYGLTPIIGKLHGQEQKFSIGKALKNGLASGCVLTIFLILLMGLLYLNLSNLGQPEELLPIMRPFFLVNLVSIPFVIGFNTFKQFFDGTSDVKTPMFVMIFGNIQNIIGNYILIYGKFGMPECGLLGAGISTMFARFMMCVILVLIFFTRKKFAEYHKGFFCGKVNMKDFKYQNKQGWPLALQMGMETAAFSLSSVMVGWIGTTALAAHQVMLTISQLGYMLYYGMAAAVAIRVSNYHGQKNYEEANNTANAGFQLISMMAVVVSVPILLLKNSIGLLFTDSQQVVQMVSLTIIPFVIYQFGDGMQSNFANALRGLSNVKPLMFVAFLSYFVITLPLGYLLGIYLKGGIIGIWSAFPFGLTIAGILYRVYFKRTLKREASLI</sequence>
<evidence type="ECO:0000256" key="10">
    <source>
        <dbReference type="SAM" id="Phobius"/>
    </source>
</evidence>